<dbReference type="GO" id="GO:0005829">
    <property type="term" value="C:cytosol"/>
    <property type="evidence" value="ECO:0007669"/>
    <property type="project" value="TreeGrafter"/>
</dbReference>
<feature type="compositionally biased region" description="Basic and acidic residues" evidence="1">
    <location>
        <begin position="236"/>
        <end position="253"/>
    </location>
</feature>
<dbReference type="GO" id="GO:0000171">
    <property type="term" value="F:ribonuclease MRP activity"/>
    <property type="evidence" value="ECO:0007669"/>
    <property type="project" value="TreeGrafter"/>
</dbReference>
<dbReference type="GO" id="GO:0034965">
    <property type="term" value="P:intronic box C/D snoRNA processing"/>
    <property type="evidence" value="ECO:0007669"/>
    <property type="project" value="TreeGrafter"/>
</dbReference>
<comment type="caution">
    <text evidence="2">The sequence shown here is derived from an EMBL/GenBank/DDBJ whole genome shotgun (WGS) entry which is preliminary data.</text>
</comment>
<protein>
    <submittedName>
        <fullName evidence="2">Uncharacterized protein</fullName>
    </submittedName>
</protein>
<dbReference type="Proteomes" id="UP000775547">
    <property type="component" value="Unassembled WGS sequence"/>
</dbReference>
<proteinExistence type="predicted"/>
<organism evidence="2 3">
    <name type="scientific">Asterophora parasitica</name>
    <dbReference type="NCBI Taxonomy" id="117018"/>
    <lineage>
        <taxon>Eukaryota</taxon>
        <taxon>Fungi</taxon>
        <taxon>Dikarya</taxon>
        <taxon>Basidiomycota</taxon>
        <taxon>Agaricomycotina</taxon>
        <taxon>Agaricomycetes</taxon>
        <taxon>Agaricomycetidae</taxon>
        <taxon>Agaricales</taxon>
        <taxon>Tricholomatineae</taxon>
        <taxon>Lyophyllaceae</taxon>
        <taxon>Asterophora</taxon>
    </lineage>
</organism>
<dbReference type="GO" id="GO:0008033">
    <property type="term" value="P:tRNA processing"/>
    <property type="evidence" value="ECO:0007669"/>
    <property type="project" value="InterPro"/>
</dbReference>
<dbReference type="GO" id="GO:0000172">
    <property type="term" value="C:ribonuclease MRP complex"/>
    <property type="evidence" value="ECO:0007669"/>
    <property type="project" value="TreeGrafter"/>
</dbReference>
<dbReference type="PANTHER" id="PTHR28272:SF1">
    <property type="entry name" value="RIBONUCLEASES P_MRP PROTEIN SUBUNIT POP3"/>
    <property type="match status" value="1"/>
</dbReference>
<feature type="compositionally biased region" description="Polar residues" evidence="1">
    <location>
        <begin position="42"/>
        <end position="60"/>
    </location>
</feature>
<dbReference type="PANTHER" id="PTHR28272">
    <property type="entry name" value="RIBONUCLEASES P/MRP PROTEIN SUBUNIT POP3"/>
    <property type="match status" value="1"/>
</dbReference>
<dbReference type="AlphaFoldDB" id="A0A9P7GI84"/>
<accession>A0A9P7GI84</accession>
<evidence type="ECO:0000256" key="1">
    <source>
        <dbReference type="SAM" id="MobiDB-lite"/>
    </source>
</evidence>
<dbReference type="Gene3D" id="3.30.1330.30">
    <property type="match status" value="1"/>
</dbReference>
<reference evidence="2" key="1">
    <citation type="submission" date="2020-07" db="EMBL/GenBank/DDBJ databases">
        <authorList>
            <person name="Nieuwenhuis M."/>
            <person name="Van De Peppel L.J.J."/>
        </authorList>
    </citation>
    <scope>NUCLEOTIDE SEQUENCE</scope>
    <source>
        <strain evidence="2">AP01</strain>
        <tissue evidence="2">Mycelium</tissue>
    </source>
</reference>
<dbReference type="EMBL" id="JABCKV010000007">
    <property type="protein sequence ID" value="KAG5647770.1"/>
    <property type="molecule type" value="Genomic_DNA"/>
</dbReference>
<dbReference type="InterPro" id="IPR013241">
    <property type="entry name" value="RNase_P_Pop3"/>
</dbReference>
<dbReference type="GO" id="GO:0005655">
    <property type="term" value="C:nucleolar ribonuclease P complex"/>
    <property type="evidence" value="ECO:0007669"/>
    <property type="project" value="TreeGrafter"/>
</dbReference>
<dbReference type="OrthoDB" id="20109at2759"/>
<feature type="compositionally biased region" description="Basic residues" evidence="1">
    <location>
        <begin position="12"/>
        <end position="28"/>
    </location>
</feature>
<feature type="region of interest" description="Disordered" evidence="1">
    <location>
        <begin position="1"/>
        <end position="67"/>
    </location>
</feature>
<name>A0A9P7GI84_9AGAR</name>
<sequence length="278" mass="30650">MLDGVADDQLQRKRKKHADRKQPSKKRKVGEPSEPQGEGSKETSQTMAVDGDTSTSTSQPEGPPERPIILRHLVIGINEVTKRLESQIRDKRRTVISTTSDSNPDRSSRPLQVVLVCRADVNPPILIDHLPHLVAAYNSLKPQISIKLVSLPAGSELSISRAVGLRRAAVLGVDVRREIYSAPLLVLNFLKSEWPGLTAFMSSLKATPTLAATWLASSVSVQKFIPTHVKQLRTSAPKDMKAEKQRRKEEKASKKAAQRAMTITAKNCNHAAYSTKFP</sequence>
<dbReference type="GO" id="GO:0004526">
    <property type="term" value="F:ribonuclease P activity"/>
    <property type="evidence" value="ECO:0007669"/>
    <property type="project" value="TreeGrafter"/>
</dbReference>
<dbReference type="Pfam" id="PF08228">
    <property type="entry name" value="RNase_P_pop3"/>
    <property type="match status" value="1"/>
</dbReference>
<evidence type="ECO:0000313" key="3">
    <source>
        <dbReference type="Proteomes" id="UP000775547"/>
    </source>
</evidence>
<evidence type="ECO:0000313" key="2">
    <source>
        <dbReference type="EMBL" id="KAG5647770.1"/>
    </source>
</evidence>
<gene>
    <name evidence="2" type="ORF">DXG03_008493</name>
</gene>
<dbReference type="InterPro" id="IPR029064">
    <property type="entry name" value="Ribosomal_eL30-like_sf"/>
</dbReference>
<keyword evidence="3" id="KW-1185">Reference proteome</keyword>
<feature type="region of interest" description="Disordered" evidence="1">
    <location>
        <begin position="233"/>
        <end position="259"/>
    </location>
</feature>
<reference evidence="2" key="2">
    <citation type="submission" date="2021-10" db="EMBL/GenBank/DDBJ databases">
        <title>Phylogenomics reveals ancestral predisposition of the termite-cultivated fungus Termitomyces towards a domesticated lifestyle.</title>
        <authorList>
            <person name="Auxier B."/>
            <person name="Grum-Grzhimaylo A."/>
            <person name="Cardenas M.E."/>
            <person name="Lodge J.D."/>
            <person name="Laessoe T."/>
            <person name="Pedersen O."/>
            <person name="Smith M.E."/>
            <person name="Kuyper T.W."/>
            <person name="Franco-Molano E.A."/>
            <person name="Baroni T.J."/>
            <person name="Aanen D.K."/>
        </authorList>
    </citation>
    <scope>NUCLEOTIDE SEQUENCE</scope>
    <source>
        <strain evidence="2">AP01</strain>
        <tissue evidence="2">Mycelium</tissue>
    </source>
</reference>
<dbReference type="GO" id="GO:0006364">
    <property type="term" value="P:rRNA processing"/>
    <property type="evidence" value="ECO:0007669"/>
    <property type="project" value="InterPro"/>
</dbReference>